<proteinExistence type="predicted"/>
<sequence length="354" mass="39943">MIPFEWEGPVPDEPVDDIPSGQDEDTTIKSTITPSERHVFRKIFDDLSRRGSLAKRAPPPEFFDDDAAAEAEASSQESTREAILSRFPPSLRRAAEVAMGMRDEQQDHPTSRFRSRSPLKRDEAPELDEAAQELESMRQQIHLFQSAHLQKLIDECVTDAEVWVVLEREVFSMVEKLGIAQPQSRDGEVDTEAQETGETVATLNMDTHGPIYSSHLLLGLKALDNNFAQSSPLALNVLPRVKELGLASYVLGVSTPFYNQLASIFWHRYGDTMAVSAVLDEMQHAGLYYDRQTQELVDAIEADLESFRDGKLGVFSNIVGTDSGYNLKVKVTFARHARRIRHSIRFREGKRQRK</sequence>
<feature type="domain" description="Mtf2-like C-terminal" evidence="2">
    <location>
        <begin position="148"/>
        <end position="311"/>
    </location>
</feature>
<evidence type="ECO:0000313" key="4">
    <source>
        <dbReference type="Proteomes" id="UP000295083"/>
    </source>
</evidence>
<dbReference type="PANTHER" id="PTHR39468">
    <property type="entry name" value="CHROMOSOME 7, WHOLE GENOME SHOTGUN SEQUENCE"/>
    <property type="match status" value="1"/>
</dbReference>
<dbReference type="PANTHER" id="PTHR39468:SF1">
    <property type="entry name" value="MTF2-LIKE C-TERMINAL DOMAIN-CONTAINING PROTEIN"/>
    <property type="match status" value="1"/>
</dbReference>
<dbReference type="InterPro" id="IPR040009">
    <property type="entry name" value="Mtf2/C5D6.12-like"/>
</dbReference>
<dbReference type="GO" id="GO:0005739">
    <property type="term" value="C:mitochondrion"/>
    <property type="evidence" value="ECO:0007669"/>
    <property type="project" value="InterPro"/>
</dbReference>
<protein>
    <recommendedName>
        <fullName evidence="2">Mtf2-like C-terminal domain-containing protein</fullName>
    </recommendedName>
</protein>
<name>A0A4R8QBQ1_9PEZI</name>
<evidence type="ECO:0000313" key="3">
    <source>
        <dbReference type="EMBL" id="TDZ33304.1"/>
    </source>
</evidence>
<feature type="region of interest" description="Disordered" evidence="1">
    <location>
        <begin position="1"/>
        <end position="29"/>
    </location>
</feature>
<dbReference type="AlphaFoldDB" id="A0A4R8QBQ1"/>
<organism evidence="3 4">
    <name type="scientific">Colletotrichum spinosum</name>
    <dbReference type="NCBI Taxonomy" id="1347390"/>
    <lineage>
        <taxon>Eukaryota</taxon>
        <taxon>Fungi</taxon>
        <taxon>Dikarya</taxon>
        <taxon>Ascomycota</taxon>
        <taxon>Pezizomycotina</taxon>
        <taxon>Sordariomycetes</taxon>
        <taxon>Hypocreomycetidae</taxon>
        <taxon>Glomerellales</taxon>
        <taxon>Glomerellaceae</taxon>
        <taxon>Colletotrichum</taxon>
        <taxon>Colletotrichum orbiculare species complex</taxon>
    </lineage>
</organism>
<feature type="region of interest" description="Disordered" evidence="1">
    <location>
        <begin position="100"/>
        <end position="125"/>
    </location>
</feature>
<dbReference type="Pfam" id="PF19189">
    <property type="entry name" value="Mtf2"/>
    <property type="match status" value="1"/>
</dbReference>
<dbReference type="EMBL" id="QAPG01000067">
    <property type="protein sequence ID" value="TDZ33304.1"/>
    <property type="molecule type" value="Genomic_DNA"/>
</dbReference>
<evidence type="ECO:0000259" key="2">
    <source>
        <dbReference type="Pfam" id="PF19189"/>
    </source>
</evidence>
<dbReference type="Proteomes" id="UP000295083">
    <property type="component" value="Unassembled WGS sequence"/>
</dbReference>
<accession>A0A4R8QBQ1</accession>
<reference evidence="3 4" key="1">
    <citation type="submission" date="2018-11" db="EMBL/GenBank/DDBJ databases">
        <title>Genome sequence and assembly of Colletotrichum spinosum.</title>
        <authorList>
            <person name="Gan P."/>
            <person name="Shirasu K."/>
        </authorList>
    </citation>
    <scope>NUCLEOTIDE SEQUENCE [LARGE SCALE GENOMIC DNA]</scope>
    <source>
        <strain evidence="3 4">CBS 515.97</strain>
    </source>
</reference>
<evidence type="ECO:0000256" key="1">
    <source>
        <dbReference type="SAM" id="MobiDB-lite"/>
    </source>
</evidence>
<dbReference type="InterPro" id="IPR043837">
    <property type="entry name" value="Mtf2-like_C"/>
</dbReference>
<keyword evidence="4" id="KW-1185">Reference proteome</keyword>
<gene>
    <name evidence="3" type="ORF">C8035_v011413</name>
</gene>
<comment type="caution">
    <text evidence="3">The sequence shown here is derived from an EMBL/GenBank/DDBJ whole genome shotgun (WGS) entry which is preliminary data.</text>
</comment>
<feature type="compositionally biased region" description="Basic and acidic residues" evidence="1">
    <location>
        <begin position="101"/>
        <end position="110"/>
    </location>
</feature>